<dbReference type="GO" id="GO:0009055">
    <property type="term" value="F:electron transfer activity"/>
    <property type="evidence" value="ECO:0007669"/>
    <property type="project" value="InterPro"/>
</dbReference>
<accession>A0A290Q6W4</accession>
<dbReference type="Gene3D" id="1.10.760.10">
    <property type="entry name" value="Cytochrome c-like domain"/>
    <property type="match status" value="2"/>
</dbReference>
<organism evidence="7 8">
    <name type="scientific">Nibricoccus aquaticus</name>
    <dbReference type="NCBI Taxonomy" id="2576891"/>
    <lineage>
        <taxon>Bacteria</taxon>
        <taxon>Pseudomonadati</taxon>
        <taxon>Verrucomicrobiota</taxon>
        <taxon>Opitutia</taxon>
        <taxon>Opitutales</taxon>
        <taxon>Opitutaceae</taxon>
        <taxon>Nibricoccus</taxon>
    </lineage>
</organism>
<dbReference type="InterPro" id="IPR036909">
    <property type="entry name" value="Cyt_c-like_dom_sf"/>
</dbReference>
<keyword evidence="5" id="KW-1133">Transmembrane helix</keyword>
<gene>
    <name evidence="7" type="ORF">CMV30_09455</name>
</gene>
<dbReference type="EMBL" id="CP023344">
    <property type="protein sequence ID" value="ATC64163.1"/>
    <property type="molecule type" value="Genomic_DNA"/>
</dbReference>
<feature type="transmembrane region" description="Helical" evidence="5">
    <location>
        <begin position="88"/>
        <end position="105"/>
    </location>
</feature>
<feature type="transmembrane region" description="Helical" evidence="5">
    <location>
        <begin position="248"/>
        <end position="268"/>
    </location>
</feature>
<dbReference type="RefSeq" id="WP_096055795.1">
    <property type="nucleotide sequence ID" value="NZ_CP023344.1"/>
</dbReference>
<sequence length="656" mass="68868">MKTLAPDSSSASPAPAARWPVFLASVAAIAATYTYFLIFAEFAFLEFAAASLNAEQMKPLMTALGLGGIVGSLFAAARFSLARIRPHLALGFLASALVALLTLASRSPATLIASAALIGLFLGWATVTLALSLLPLLGTRALAPACGLGTGLAYALCNQPALFTAPPATQILTSSFAALTGLVATIWLRSSTPSFSTESLSSTTATLRHSDATRWITAFFALVFLDSLAFYLIQHNPAFKTATWSSSFTLQTNALVHLAAAVLAGFALRRFRPAPVVLAALALLVTACALLNSPAPPFALARTLYVAGVSIYSTALVVIPARAARPWFAAAFMAIAGWIGSGAAIGLAQHQTSPHVPAWTLLLALLIALTALARPLFSTTNSSASSVRTPRTSPPAASNFTVLLLAFATVSIFWAPPAHADTADPLVAAGRRVYIAEGCIHCHSQYIRPGTPDVLLWGPAHPLSEVLADSPPLLGNRRQGPDLANVANRRSPDWNRLHLLAPRTVSPGSRMPSYAHLFADGDPRGEALLAYLAYLGADTLPDRLETIARWQPSASPPPSASPTHTQKLFQQLCAACHGPTGRADGPLSSQLSIRPPDFTAPTWRRFPATPDDATLARLIKFGLPGSPMAGHETLPDPDILSLAAYVKSLHAPPAAP</sequence>
<dbReference type="InterPro" id="IPR009056">
    <property type="entry name" value="Cyt_c-like_dom"/>
</dbReference>
<feature type="transmembrane region" description="Helical" evidence="5">
    <location>
        <begin position="275"/>
        <end position="293"/>
    </location>
</feature>
<feature type="transmembrane region" description="Helical" evidence="5">
    <location>
        <begin position="397"/>
        <end position="415"/>
    </location>
</feature>
<dbReference type="SUPFAM" id="SSF103473">
    <property type="entry name" value="MFS general substrate transporter"/>
    <property type="match status" value="1"/>
</dbReference>
<dbReference type="OrthoDB" id="9779283at2"/>
<dbReference type="PROSITE" id="PS51007">
    <property type="entry name" value="CYTC"/>
    <property type="match status" value="2"/>
</dbReference>
<name>A0A290Q6W4_9BACT</name>
<dbReference type="Pfam" id="PF13442">
    <property type="entry name" value="Cytochrome_CBB3"/>
    <property type="match status" value="1"/>
</dbReference>
<evidence type="ECO:0000256" key="3">
    <source>
        <dbReference type="ARBA" id="ARBA00023004"/>
    </source>
</evidence>
<feature type="transmembrane region" description="Helical" evidence="5">
    <location>
        <begin position="21"/>
        <end position="40"/>
    </location>
</feature>
<feature type="transmembrane region" description="Helical" evidence="5">
    <location>
        <begin position="299"/>
        <end position="319"/>
    </location>
</feature>
<evidence type="ECO:0000313" key="7">
    <source>
        <dbReference type="EMBL" id="ATC64163.1"/>
    </source>
</evidence>
<evidence type="ECO:0000259" key="6">
    <source>
        <dbReference type="PROSITE" id="PS51007"/>
    </source>
</evidence>
<dbReference type="Proteomes" id="UP000217265">
    <property type="component" value="Chromosome"/>
</dbReference>
<dbReference type="InterPro" id="IPR003468">
    <property type="entry name" value="Cyt_c_oxidase_monohaem-su/FixO"/>
</dbReference>
<keyword evidence="5" id="KW-0812">Transmembrane</keyword>
<dbReference type="KEGG" id="vbh:CMV30_09455"/>
<dbReference type="Pfam" id="PF02433">
    <property type="entry name" value="FixO"/>
    <property type="match status" value="1"/>
</dbReference>
<protein>
    <recommendedName>
        <fullName evidence="6">Cytochrome c domain-containing protein</fullName>
    </recommendedName>
</protein>
<feature type="transmembrane region" description="Helical" evidence="5">
    <location>
        <begin position="111"/>
        <end position="134"/>
    </location>
</feature>
<feature type="domain" description="Cytochrome c" evidence="6">
    <location>
        <begin position="560"/>
        <end position="650"/>
    </location>
</feature>
<keyword evidence="2 4" id="KW-0479">Metal-binding</keyword>
<evidence type="ECO:0000256" key="4">
    <source>
        <dbReference type="PROSITE-ProRule" id="PRU00433"/>
    </source>
</evidence>
<dbReference type="GO" id="GO:0020037">
    <property type="term" value="F:heme binding"/>
    <property type="evidence" value="ECO:0007669"/>
    <property type="project" value="InterPro"/>
</dbReference>
<keyword evidence="3 4" id="KW-0408">Iron</keyword>
<reference evidence="7 8" key="1">
    <citation type="submission" date="2017-09" db="EMBL/GenBank/DDBJ databases">
        <title>Complete genome sequence of Verrucomicrobial strain HZ-65, isolated from freshwater.</title>
        <authorList>
            <person name="Choi A."/>
        </authorList>
    </citation>
    <scope>NUCLEOTIDE SEQUENCE [LARGE SCALE GENOMIC DNA]</scope>
    <source>
        <strain evidence="7 8">HZ-65</strain>
    </source>
</reference>
<dbReference type="InterPro" id="IPR036259">
    <property type="entry name" value="MFS_trans_sf"/>
</dbReference>
<dbReference type="AlphaFoldDB" id="A0A290Q6W4"/>
<keyword evidence="5" id="KW-0472">Membrane</keyword>
<proteinExistence type="predicted"/>
<feature type="transmembrane region" description="Helical" evidence="5">
    <location>
        <begin position="60"/>
        <end position="81"/>
    </location>
</feature>
<keyword evidence="8" id="KW-1185">Reference proteome</keyword>
<evidence type="ECO:0000256" key="5">
    <source>
        <dbReference type="SAM" id="Phobius"/>
    </source>
</evidence>
<dbReference type="GO" id="GO:0046872">
    <property type="term" value="F:metal ion binding"/>
    <property type="evidence" value="ECO:0007669"/>
    <property type="project" value="UniProtKB-KW"/>
</dbReference>
<evidence type="ECO:0000313" key="8">
    <source>
        <dbReference type="Proteomes" id="UP000217265"/>
    </source>
</evidence>
<evidence type="ECO:0000256" key="2">
    <source>
        <dbReference type="ARBA" id="ARBA00022723"/>
    </source>
</evidence>
<feature type="transmembrane region" description="Helical" evidence="5">
    <location>
        <begin position="358"/>
        <end position="377"/>
    </location>
</feature>
<feature type="transmembrane region" description="Helical" evidence="5">
    <location>
        <begin position="326"/>
        <end position="346"/>
    </location>
</feature>
<dbReference type="SUPFAM" id="SSF46626">
    <property type="entry name" value="Cytochrome c"/>
    <property type="match status" value="2"/>
</dbReference>
<keyword evidence="1 4" id="KW-0349">Heme</keyword>
<feature type="transmembrane region" description="Helical" evidence="5">
    <location>
        <begin position="215"/>
        <end position="233"/>
    </location>
</feature>
<feature type="domain" description="Cytochrome c" evidence="6">
    <location>
        <begin position="425"/>
        <end position="539"/>
    </location>
</feature>
<evidence type="ECO:0000256" key="1">
    <source>
        <dbReference type="ARBA" id="ARBA00022617"/>
    </source>
</evidence>